<dbReference type="AlphaFoldDB" id="A0AAW0KXZ6"/>
<reference evidence="10 11" key="1">
    <citation type="journal article" date="2018" name="Sci. Data">
        <title>The draft genome sequence of cork oak.</title>
        <authorList>
            <person name="Ramos A.M."/>
            <person name="Usie A."/>
            <person name="Barbosa P."/>
            <person name="Barros P.M."/>
            <person name="Capote T."/>
            <person name="Chaves I."/>
            <person name="Simoes F."/>
            <person name="Abreu I."/>
            <person name="Carrasquinho I."/>
            <person name="Faro C."/>
            <person name="Guimaraes J.B."/>
            <person name="Mendonca D."/>
            <person name="Nobrega F."/>
            <person name="Rodrigues L."/>
            <person name="Saibo N.J.M."/>
            <person name="Varela M.C."/>
            <person name="Egas C."/>
            <person name="Matos J."/>
            <person name="Miguel C.M."/>
            <person name="Oliveira M.M."/>
            <person name="Ricardo C.P."/>
            <person name="Goncalves S."/>
        </authorList>
    </citation>
    <scope>NUCLEOTIDE SEQUENCE [LARGE SCALE GENOMIC DNA]</scope>
    <source>
        <strain evidence="11">cv. HL8</strain>
    </source>
</reference>
<evidence type="ECO:0000256" key="2">
    <source>
        <dbReference type="ARBA" id="ARBA00022692"/>
    </source>
</evidence>
<organism evidence="10 11">
    <name type="scientific">Quercus suber</name>
    <name type="common">Cork oak</name>
    <dbReference type="NCBI Taxonomy" id="58331"/>
    <lineage>
        <taxon>Eukaryota</taxon>
        <taxon>Viridiplantae</taxon>
        <taxon>Streptophyta</taxon>
        <taxon>Embryophyta</taxon>
        <taxon>Tracheophyta</taxon>
        <taxon>Spermatophyta</taxon>
        <taxon>Magnoliopsida</taxon>
        <taxon>eudicotyledons</taxon>
        <taxon>Gunneridae</taxon>
        <taxon>Pentapetalae</taxon>
        <taxon>rosids</taxon>
        <taxon>fabids</taxon>
        <taxon>Fagales</taxon>
        <taxon>Fagaceae</taxon>
        <taxon>Quercus</taxon>
    </lineage>
</organism>
<sequence length="756" mass="84716">MANWISSKLKAAETLLQQALLSLSLSNLMFIDQQAADSLRKNERPYADELNVDTPTKSEGIVPLKDQLKKKPQENNDYNGKLRSDPNFSTLNSKETEISSAPKPSPKPKSSTLMDSDWTELLGTPNQSTSSVVNRSNGGSVIRGLRKDGKRRGSSGANVLVSEVKRNQKSSGNGSSVLKSGWKSREESKFKGKAGDGEESSSSDSLGRSSSVDVQSDGKYLEGREIDRNETGVKLVGESKNERNEENGRHFESKGVSSEDSSPLNQTVEMKSVLEKVDVVSDVKMRMDNVQGRLRNTIKEKQKSVASSRSSVSDDLKRGSSSTIDLSSDSDSDSGSTSDSESENERREKKKRREKILAEKLAARAVEAIKERENVVARLEGEKQSLEKILEDRAKQQAQEASDLQTTMMETLDAVDLEKQKHNNTRREALERLAKLEASDLQTTMMETLDAVDLEKQKHNNTRREALERLAKLELMRLFVVTKGQKFLQTANADLARSLATVQWNLEVQVNWVAEIREQIELKEATCEEIKRRISNSHQTGTSLKQLAASKGMEFEREILEAEYSLIADKVIQLQDKAKKLEANIEITKKEMEEPTEVETELKQRLGQMTDHLIQKQAQVEALSSEKATLLFRIEAVSRFLDENKTMLADSVSTSSRDLESGRWELSESNWGPLFHDRMRSGRKHLGSLLQQLDAIFLAGQVFLRRNSRAKVWSLVYLVCLHFWVIYIFMSHSRESNGVKSGAVISLENINNTAGV</sequence>
<dbReference type="Proteomes" id="UP000237347">
    <property type="component" value="Unassembled WGS sequence"/>
</dbReference>
<dbReference type="Pfam" id="PF09787">
    <property type="entry name" value="Golgin_A5"/>
    <property type="match status" value="1"/>
</dbReference>
<gene>
    <name evidence="10" type="primary">GC2</name>
    <name evidence="10" type="ORF">CFP56_010985</name>
</gene>
<evidence type="ECO:0000313" key="10">
    <source>
        <dbReference type="EMBL" id="KAK7844340.1"/>
    </source>
</evidence>
<feature type="transmembrane region" description="Helical" evidence="9">
    <location>
        <begin position="712"/>
        <end position="730"/>
    </location>
</feature>
<comment type="subcellular location">
    <subcellularLocation>
        <location evidence="1">Golgi apparatus membrane</location>
    </subcellularLocation>
</comment>
<evidence type="ECO:0000256" key="3">
    <source>
        <dbReference type="ARBA" id="ARBA00022989"/>
    </source>
</evidence>
<dbReference type="InterPro" id="IPR019177">
    <property type="entry name" value="Golgin_subfamily_A_member_5"/>
</dbReference>
<evidence type="ECO:0000256" key="8">
    <source>
        <dbReference type="SAM" id="MobiDB-lite"/>
    </source>
</evidence>
<evidence type="ECO:0000256" key="7">
    <source>
        <dbReference type="SAM" id="Coils"/>
    </source>
</evidence>
<keyword evidence="3 9" id="KW-1133">Transmembrane helix</keyword>
<feature type="coiled-coil region" evidence="7">
    <location>
        <begin position="564"/>
        <end position="591"/>
    </location>
</feature>
<feature type="coiled-coil region" evidence="7">
    <location>
        <begin position="362"/>
        <end position="476"/>
    </location>
</feature>
<feature type="compositionally biased region" description="Low complexity" evidence="8">
    <location>
        <begin position="128"/>
        <end position="140"/>
    </location>
</feature>
<feature type="compositionally biased region" description="Basic and acidic residues" evidence="8">
    <location>
        <begin position="219"/>
        <end position="253"/>
    </location>
</feature>
<feature type="compositionally biased region" description="Low complexity" evidence="8">
    <location>
        <begin position="319"/>
        <end position="339"/>
    </location>
</feature>
<feature type="compositionally biased region" description="Basic and acidic residues" evidence="8">
    <location>
        <begin position="183"/>
        <end position="196"/>
    </location>
</feature>
<feature type="compositionally biased region" description="Basic and acidic residues" evidence="8">
    <location>
        <begin position="66"/>
        <end position="84"/>
    </location>
</feature>
<evidence type="ECO:0000256" key="1">
    <source>
        <dbReference type="ARBA" id="ARBA00004394"/>
    </source>
</evidence>
<keyword evidence="6 9" id="KW-0472">Membrane</keyword>
<feature type="compositionally biased region" description="Low complexity" evidence="8">
    <location>
        <begin position="200"/>
        <end position="214"/>
    </location>
</feature>
<dbReference type="PANTHER" id="PTHR13815:SF5">
    <property type="entry name" value="GOLGIN CANDIDATE 2"/>
    <property type="match status" value="1"/>
</dbReference>
<evidence type="ECO:0000256" key="5">
    <source>
        <dbReference type="ARBA" id="ARBA00023054"/>
    </source>
</evidence>
<dbReference type="GO" id="GO:0007030">
    <property type="term" value="P:Golgi organization"/>
    <property type="evidence" value="ECO:0007669"/>
    <property type="project" value="InterPro"/>
</dbReference>
<feature type="region of interest" description="Disordered" evidence="8">
    <location>
        <begin position="289"/>
        <end position="352"/>
    </location>
</feature>
<keyword evidence="5 7" id="KW-0175">Coiled coil</keyword>
<evidence type="ECO:0000313" key="11">
    <source>
        <dbReference type="Proteomes" id="UP000237347"/>
    </source>
</evidence>
<evidence type="ECO:0000256" key="9">
    <source>
        <dbReference type="SAM" id="Phobius"/>
    </source>
</evidence>
<feature type="compositionally biased region" description="Polar residues" evidence="8">
    <location>
        <begin position="255"/>
        <end position="269"/>
    </location>
</feature>
<feature type="compositionally biased region" description="Polar residues" evidence="8">
    <location>
        <begin position="169"/>
        <end position="178"/>
    </location>
</feature>
<keyword evidence="4" id="KW-0333">Golgi apparatus</keyword>
<keyword evidence="11" id="KW-1185">Reference proteome</keyword>
<dbReference type="GO" id="GO:0031985">
    <property type="term" value="C:Golgi cisterna"/>
    <property type="evidence" value="ECO:0007669"/>
    <property type="project" value="TreeGrafter"/>
</dbReference>
<comment type="caution">
    <text evidence="10">The sequence shown here is derived from an EMBL/GenBank/DDBJ whole genome shotgun (WGS) entry which is preliminary data.</text>
</comment>
<keyword evidence="2 9" id="KW-0812">Transmembrane</keyword>
<dbReference type="EMBL" id="PKMF04000187">
    <property type="protein sequence ID" value="KAK7844340.1"/>
    <property type="molecule type" value="Genomic_DNA"/>
</dbReference>
<accession>A0AAW0KXZ6</accession>
<protein>
    <submittedName>
        <fullName evidence="10">Golgin candidate 2</fullName>
    </submittedName>
</protein>
<evidence type="ECO:0000256" key="4">
    <source>
        <dbReference type="ARBA" id="ARBA00023034"/>
    </source>
</evidence>
<proteinExistence type="predicted"/>
<dbReference type="GO" id="GO:0000139">
    <property type="term" value="C:Golgi membrane"/>
    <property type="evidence" value="ECO:0007669"/>
    <property type="project" value="UniProtKB-SubCell"/>
</dbReference>
<evidence type="ECO:0000256" key="6">
    <source>
        <dbReference type="ARBA" id="ARBA00023136"/>
    </source>
</evidence>
<dbReference type="PANTHER" id="PTHR13815">
    <property type="entry name" value="GOLGIN-84"/>
    <property type="match status" value="1"/>
</dbReference>
<dbReference type="GO" id="GO:0000301">
    <property type="term" value="P:retrograde transport, vesicle recycling within Golgi"/>
    <property type="evidence" value="ECO:0007669"/>
    <property type="project" value="TreeGrafter"/>
</dbReference>
<feature type="region of interest" description="Disordered" evidence="8">
    <location>
        <begin position="46"/>
        <end position="269"/>
    </location>
</feature>
<name>A0AAW0KXZ6_QUESU</name>